<dbReference type="KEGG" id="siw:GH266_15785"/>
<evidence type="ECO:0000313" key="2">
    <source>
        <dbReference type="Proteomes" id="UP000435648"/>
    </source>
</evidence>
<dbReference type="OrthoDB" id="9805628at2"/>
<name>A0A857CBK2_9HYPH</name>
<dbReference type="RefSeq" id="WP_158194681.1">
    <property type="nucleotide sequence ID" value="NZ_CP046908.1"/>
</dbReference>
<protein>
    <submittedName>
        <fullName evidence="1">Uncharacterized protein</fullName>
    </submittedName>
</protein>
<accession>A0A857CBK2</accession>
<organism evidence="1 2">
    <name type="scientific">Stappia indica</name>
    <dbReference type="NCBI Taxonomy" id="538381"/>
    <lineage>
        <taxon>Bacteria</taxon>
        <taxon>Pseudomonadati</taxon>
        <taxon>Pseudomonadota</taxon>
        <taxon>Alphaproteobacteria</taxon>
        <taxon>Hyphomicrobiales</taxon>
        <taxon>Stappiaceae</taxon>
        <taxon>Stappia</taxon>
    </lineage>
</organism>
<proteinExistence type="predicted"/>
<dbReference type="EMBL" id="CP046908">
    <property type="protein sequence ID" value="QGZ35822.1"/>
    <property type="molecule type" value="Genomic_DNA"/>
</dbReference>
<dbReference type="Gene3D" id="3.20.10.10">
    <property type="entry name" value="D-amino Acid Aminotransferase, subunit A, domain 2"/>
    <property type="match status" value="1"/>
</dbReference>
<sequence length="71" mass="7298">MSPAWLSACAVLTTTAGGGVPLTSADGKAVANGAPGSFTTRLHAAYWTLREEGTMGDPVDYSADNPQEWLG</sequence>
<reference evidence="1 2" key="1">
    <citation type="submission" date="2019-12" db="EMBL/GenBank/DDBJ databases">
        <title>The genome of Stappia indica PHM037.</title>
        <authorList>
            <person name="Kacar D."/>
            <person name="Galan B."/>
            <person name="Canedo L."/>
            <person name="Rodriguez P."/>
            <person name="de la Calle F."/>
            <person name="Garcia J.L."/>
        </authorList>
    </citation>
    <scope>NUCLEOTIDE SEQUENCE [LARGE SCALE GENOMIC DNA]</scope>
    <source>
        <strain evidence="1 2">PHM037</strain>
    </source>
</reference>
<dbReference type="InterPro" id="IPR043132">
    <property type="entry name" value="BCAT-like_C"/>
</dbReference>
<dbReference type="Proteomes" id="UP000435648">
    <property type="component" value="Chromosome"/>
</dbReference>
<dbReference type="AlphaFoldDB" id="A0A857CBK2"/>
<evidence type="ECO:0000313" key="1">
    <source>
        <dbReference type="EMBL" id="QGZ35822.1"/>
    </source>
</evidence>
<gene>
    <name evidence="1" type="ORF">GH266_15785</name>
</gene>